<gene>
    <name evidence="10" type="ORF">H9X91_04630</name>
</gene>
<keyword evidence="3" id="KW-0997">Cell inner membrane</keyword>
<evidence type="ECO:0000256" key="3">
    <source>
        <dbReference type="ARBA" id="ARBA00022519"/>
    </source>
</evidence>
<evidence type="ECO:0000256" key="1">
    <source>
        <dbReference type="ARBA" id="ARBA00004651"/>
    </source>
</evidence>
<dbReference type="InterPro" id="IPR050539">
    <property type="entry name" value="ThrE_Dicarb/AminoAcid_Exp"/>
</dbReference>
<evidence type="ECO:0000256" key="7">
    <source>
        <dbReference type="ARBA" id="ARBA00034125"/>
    </source>
</evidence>
<keyword evidence="4 8" id="KW-0812">Transmembrane</keyword>
<dbReference type="PANTHER" id="PTHR34390">
    <property type="entry name" value="UPF0442 PROTEIN YJJB-RELATED"/>
    <property type="match status" value="1"/>
</dbReference>
<proteinExistence type="inferred from homology"/>
<evidence type="ECO:0000313" key="10">
    <source>
        <dbReference type="EMBL" id="MBM6850722.1"/>
    </source>
</evidence>
<keyword evidence="6 8" id="KW-0472">Membrane</keyword>
<accession>A0ABS2FV05</accession>
<dbReference type="RefSeq" id="WP_204803011.1">
    <property type="nucleotide sequence ID" value="NZ_JACSNS010000002.1"/>
</dbReference>
<keyword evidence="2" id="KW-1003">Cell membrane</keyword>
<keyword evidence="11" id="KW-1185">Reference proteome</keyword>
<evidence type="ECO:0000256" key="4">
    <source>
        <dbReference type="ARBA" id="ARBA00022692"/>
    </source>
</evidence>
<dbReference type="Pfam" id="PF12821">
    <property type="entry name" value="ThrE_2"/>
    <property type="match status" value="1"/>
</dbReference>
<feature type="transmembrane region" description="Helical" evidence="8">
    <location>
        <begin position="7"/>
        <end position="28"/>
    </location>
</feature>
<evidence type="ECO:0000313" key="11">
    <source>
        <dbReference type="Proteomes" id="UP000719500"/>
    </source>
</evidence>
<reference evidence="10 11" key="1">
    <citation type="journal article" date="2021" name="Sci. Rep.">
        <title>The distribution of antibiotic resistance genes in chicken gut microbiota commensals.</title>
        <authorList>
            <person name="Juricova H."/>
            <person name="Matiasovicova J."/>
            <person name="Kubasova T."/>
            <person name="Cejkova D."/>
            <person name="Rychlik I."/>
        </authorList>
    </citation>
    <scope>NUCLEOTIDE SEQUENCE [LARGE SCALE GENOMIC DNA]</scope>
    <source>
        <strain evidence="10 11">An411</strain>
    </source>
</reference>
<dbReference type="InterPro" id="IPR024528">
    <property type="entry name" value="ThrE_2"/>
</dbReference>
<evidence type="ECO:0000256" key="2">
    <source>
        <dbReference type="ARBA" id="ARBA00022475"/>
    </source>
</evidence>
<dbReference type="Proteomes" id="UP000719500">
    <property type="component" value="Unassembled WGS sequence"/>
</dbReference>
<evidence type="ECO:0000256" key="8">
    <source>
        <dbReference type="SAM" id="Phobius"/>
    </source>
</evidence>
<feature type="domain" description="Threonine/Serine exporter ThrE" evidence="9">
    <location>
        <begin position="11"/>
        <end position="133"/>
    </location>
</feature>
<feature type="transmembrane region" description="Helical" evidence="8">
    <location>
        <begin position="40"/>
        <end position="66"/>
    </location>
</feature>
<protein>
    <submittedName>
        <fullName evidence="10">Threonine/serine exporter family protein</fullName>
    </submittedName>
</protein>
<comment type="caution">
    <text evidence="10">The sequence shown here is derived from an EMBL/GenBank/DDBJ whole genome shotgun (WGS) entry which is preliminary data.</text>
</comment>
<evidence type="ECO:0000256" key="6">
    <source>
        <dbReference type="ARBA" id="ARBA00023136"/>
    </source>
</evidence>
<keyword evidence="5 8" id="KW-1133">Transmembrane helix</keyword>
<feature type="transmembrane region" description="Helical" evidence="8">
    <location>
        <begin position="118"/>
        <end position="139"/>
    </location>
</feature>
<evidence type="ECO:0000256" key="5">
    <source>
        <dbReference type="ARBA" id="ARBA00022989"/>
    </source>
</evidence>
<sequence length="156" mass="16335">MELWSQYILPCLCAFAGCIGFTLVFNIHGPGKLIAGCGGALGWLVYLLGGKTILAGFFAAMAISLFSEIMARIRRCPVTGYQLVALLPLVPGGGIYYAMSYCLAGDTGQFLNALLDTLGMAAALAVGVILASSLFRAVFPRLVRPTRSPSSGGPKP</sequence>
<name>A0ABS2FV05_9FIRM</name>
<comment type="similarity">
    <text evidence="7">Belongs to the ThrE exporter (TC 2.A.79) family.</text>
</comment>
<dbReference type="PANTHER" id="PTHR34390:SF1">
    <property type="entry name" value="SUCCINATE TRANSPORTER SUBUNIT YJJB-RELATED"/>
    <property type="match status" value="1"/>
</dbReference>
<evidence type="ECO:0000259" key="9">
    <source>
        <dbReference type="Pfam" id="PF12821"/>
    </source>
</evidence>
<organism evidence="10 11">
    <name type="scientific">Oscillibacter valericigenes</name>
    <dbReference type="NCBI Taxonomy" id="351091"/>
    <lineage>
        <taxon>Bacteria</taxon>
        <taxon>Bacillati</taxon>
        <taxon>Bacillota</taxon>
        <taxon>Clostridia</taxon>
        <taxon>Eubacteriales</taxon>
        <taxon>Oscillospiraceae</taxon>
        <taxon>Oscillibacter</taxon>
    </lineage>
</organism>
<dbReference type="EMBL" id="JACSNX010000004">
    <property type="protein sequence ID" value="MBM6850722.1"/>
    <property type="molecule type" value="Genomic_DNA"/>
</dbReference>
<comment type="subcellular location">
    <subcellularLocation>
        <location evidence="1">Cell membrane</location>
        <topology evidence="1">Multi-pass membrane protein</topology>
    </subcellularLocation>
</comment>
<feature type="transmembrane region" description="Helical" evidence="8">
    <location>
        <begin position="78"/>
        <end position="98"/>
    </location>
</feature>